<protein>
    <submittedName>
        <fullName evidence="1">Phage protein U</fullName>
    </submittedName>
</protein>
<dbReference type="Pfam" id="PF06995">
    <property type="entry name" value="Phage_P2_GpU"/>
    <property type="match status" value="1"/>
</dbReference>
<dbReference type="EMBL" id="UGQA01000001">
    <property type="protein sequence ID" value="STY95070.1"/>
    <property type="molecule type" value="Genomic_DNA"/>
</dbReference>
<dbReference type="Proteomes" id="UP000255193">
    <property type="component" value="Unassembled WGS sequence"/>
</dbReference>
<dbReference type="InterPro" id="IPR009734">
    <property type="entry name" value="Myoviridae_GpU"/>
</dbReference>
<reference evidence="1 2" key="1">
    <citation type="submission" date="2018-06" db="EMBL/GenBank/DDBJ databases">
        <authorList>
            <consortium name="Pathogen Informatics"/>
            <person name="Doyle S."/>
        </authorList>
    </citation>
    <scope>NUCLEOTIDE SEQUENCE [LARGE SCALE GENOMIC DNA]</scope>
    <source>
        <strain evidence="1 2">NCTC11091</strain>
    </source>
</reference>
<accession>A0A378Q2N7</accession>
<evidence type="ECO:0000313" key="2">
    <source>
        <dbReference type="Proteomes" id="UP000255193"/>
    </source>
</evidence>
<sequence>MILALGQFVFSTDTLTFDQLQRNRAWSYASNAVAQGRDRYQFTGVGEETISIPFVIYQAHGFGNRQSIDDLSEMADTGAGYVLIDGTGYIYGVFAIDSIDETRNYLTIQGVPQKIDGTLKLTRIDDNRIQADKPPDIPNTN</sequence>
<gene>
    <name evidence="1" type="ORF">NCTC11091_00855</name>
</gene>
<proteinExistence type="predicted"/>
<dbReference type="RefSeq" id="WP_067056311.1">
    <property type="nucleotide sequence ID" value="NZ_MXAO01000048.1"/>
</dbReference>
<organism evidence="1 2">
    <name type="scientific">Faucicola atlantae</name>
    <dbReference type="NCBI Taxonomy" id="34059"/>
    <lineage>
        <taxon>Bacteria</taxon>
        <taxon>Pseudomonadati</taxon>
        <taxon>Pseudomonadota</taxon>
        <taxon>Gammaproteobacteria</taxon>
        <taxon>Moraxellales</taxon>
        <taxon>Moraxellaceae</taxon>
        <taxon>Faucicola</taxon>
    </lineage>
</organism>
<evidence type="ECO:0000313" key="1">
    <source>
        <dbReference type="EMBL" id="STY95070.1"/>
    </source>
</evidence>
<dbReference type="AlphaFoldDB" id="A0A378Q2N7"/>
<name>A0A378Q2N7_9GAMM</name>